<sequence>MAMQHAYVNGPGGEEGHLRLDPPAHPPDLLHRSSPWPPQPDILRNRLPAFLAYIHDHRFYPHRGKESKNGDWGREGCGDGQCMPTAGLARKSSARRSRHSRDTGERDLNISPSAVGMTARRTGCAEDGGGGPVRLRGLLAFVRPHLLPSSFLRSPPPPLPHDHRVVHLPAPSASFCVADLLDGRGLYNSEVSIRKELTFESPAAPLFTKSTTSARHRWQGRRALRVFGNRDMLITFDLDEPEGREKELDLDDNEVKEGTADF</sequence>
<evidence type="ECO:0000313" key="3">
    <source>
        <dbReference type="Proteomes" id="UP000006038"/>
    </source>
</evidence>
<reference evidence="2" key="1">
    <citation type="journal article" date="2013" name="Nat. Commun.">
        <title>Whole-genome sequencing of Oryza brachyantha reveals mechanisms underlying Oryza genome evolution.</title>
        <authorList>
            <person name="Chen J."/>
            <person name="Huang Q."/>
            <person name="Gao D."/>
            <person name="Wang J."/>
            <person name="Lang Y."/>
            <person name="Liu T."/>
            <person name="Li B."/>
            <person name="Bai Z."/>
            <person name="Luis Goicoechea J."/>
            <person name="Liang C."/>
            <person name="Chen C."/>
            <person name="Zhang W."/>
            <person name="Sun S."/>
            <person name="Liao Y."/>
            <person name="Zhang X."/>
            <person name="Yang L."/>
            <person name="Song C."/>
            <person name="Wang M."/>
            <person name="Shi J."/>
            <person name="Liu G."/>
            <person name="Liu J."/>
            <person name="Zhou H."/>
            <person name="Zhou W."/>
            <person name="Yu Q."/>
            <person name="An N."/>
            <person name="Chen Y."/>
            <person name="Cai Q."/>
            <person name="Wang B."/>
            <person name="Liu B."/>
            <person name="Min J."/>
            <person name="Huang Y."/>
            <person name="Wu H."/>
            <person name="Li Z."/>
            <person name="Zhang Y."/>
            <person name="Yin Y."/>
            <person name="Song W."/>
            <person name="Jiang J."/>
            <person name="Jackson S.A."/>
            <person name="Wing R.A."/>
            <person name="Wang J."/>
            <person name="Chen M."/>
        </authorList>
    </citation>
    <scope>NUCLEOTIDE SEQUENCE [LARGE SCALE GENOMIC DNA]</scope>
    <source>
        <strain evidence="2">cv. IRGC 101232</strain>
    </source>
</reference>
<evidence type="ECO:0000256" key="1">
    <source>
        <dbReference type="SAM" id="MobiDB-lite"/>
    </source>
</evidence>
<reference evidence="2" key="2">
    <citation type="submission" date="2013-04" db="UniProtKB">
        <authorList>
            <consortium name="EnsemblPlants"/>
        </authorList>
    </citation>
    <scope>IDENTIFICATION</scope>
</reference>
<accession>J3NDI9</accession>
<keyword evidence="3" id="KW-1185">Reference proteome</keyword>
<dbReference type="Proteomes" id="UP000006038">
    <property type="component" value="Chromosome 12"/>
</dbReference>
<dbReference type="HOGENOM" id="CLU_1063090_0_0_1"/>
<feature type="region of interest" description="Disordered" evidence="1">
    <location>
        <begin position="83"/>
        <end position="128"/>
    </location>
</feature>
<evidence type="ECO:0000313" key="2">
    <source>
        <dbReference type="EnsemblPlants" id="OB12G20470.1"/>
    </source>
</evidence>
<dbReference type="STRING" id="4533.J3NDI9"/>
<dbReference type="AlphaFoldDB" id="J3NDI9"/>
<feature type="region of interest" description="Disordered" evidence="1">
    <location>
        <begin position="1"/>
        <end position="37"/>
    </location>
</feature>
<organism evidence="2">
    <name type="scientific">Oryza brachyantha</name>
    <name type="common">malo sina</name>
    <dbReference type="NCBI Taxonomy" id="4533"/>
    <lineage>
        <taxon>Eukaryota</taxon>
        <taxon>Viridiplantae</taxon>
        <taxon>Streptophyta</taxon>
        <taxon>Embryophyta</taxon>
        <taxon>Tracheophyta</taxon>
        <taxon>Spermatophyta</taxon>
        <taxon>Magnoliopsida</taxon>
        <taxon>Liliopsida</taxon>
        <taxon>Poales</taxon>
        <taxon>Poaceae</taxon>
        <taxon>BOP clade</taxon>
        <taxon>Oryzoideae</taxon>
        <taxon>Oryzeae</taxon>
        <taxon>Oryzinae</taxon>
        <taxon>Oryza</taxon>
    </lineage>
</organism>
<dbReference type="Gramene" id="OB12G20470.1">
    <property type="protein sequence ID" value="OB12G20470.1"/>
    <property type="gene ID" value="OB12G20470"/>
</dbReference>
<protein>
    <submittedName>
        <fullName evidence="2">Uncharacterized protein</fullName>
    </submittedName>
</protein>
<proteinExistence type="predicted"/>
<dbReference type="EnsemblPlants" id="OB12G20470.1">
    <property type="protein sequence ID" value="OB12G20470.1"/>
    <property type="gene ID" value="OB12G20470"/>
</dbReference>
<name>J3NDI9_ORYBR</name>